<proteinExistence type="predicted"/>
<dbReference type="SUPFAM" id="SSF56784">
    <property type="entry name" value="HAD-like"/>
    <property type="match status" value="1"/>
</dbReference>
<dbReference type="PANTHER" id="PTHR43611:SF3">
    <property type="entry name" value="FLAVIN MONONUCLEOTIDE HYDROLASE 1, CHLOROPLATIC"/>
    <property type="match status" value="1"/>
</dbReference>
<dbReference type="SFLD" id="SFLDS00003">
    <property type="entry name" value="Haloacid_Dehalogenase"/>
    <property type="match status" value="1"/>
</dbReference>
<comment type="caution">
    <text evidence="1">The sequence shown here is derived from an EMBL/GenBank/DDBJ whole genome shotgun (WGS) entry which is preliminary data.</text>
</comment>
<accession>A0AAW5N0E2</accession>
<dbReference type="Gene3D" id="1.10.150.240">
    <property type="entry name" value="Putative phosphatase, domain 2"/>
    <property type="match status" value="1"/>
</dbReference>
<organism evidence="1 2">
    <name type="scientific">Phocaeicola barnesiae</name>
    <dbReference type="NCBI Taxonomy" id="376804"/>
    <lineage>
        <taxon>Bacteria</taxon>
        <taxon>Pseudomonadati</taxon>
        <taxon>Bacteroidota</taxon>
        <taxon>Bacteroidia</taxon>
        <taxon>Bacteroidales</taxon>
        <taxon>Bacteroidaceae</taxon>
        <taxon>Phocaeicola</taxon>
    </lineage>
</organism>
<reference evidence="1 2" key="1">
    <citation type="submission" date="2022-08" db="EMBL/GenBank/DDBJ databases">
        <authorList>
            <person name="Zeman M."/>
            <person name="Kubasova T."/>
        </authorList>
    </citation>
    <scope>NUCLEOTIDE SEQUENCE [LARGE SCALE GENOMIC DNA]</scope>
    <source>
        <strain evidence="1 2">ET62</strain>
    </source>
</reference>
<dbReference type="Gene3D" id="3.40.50.1000">
    <property type="entry name" value="HAD superfamily/HAD-like"/>
    <property type="match status" value="1"/>
</dbReference>
<evidence type="ECO:0000313" key="1">
    <source>
        <dbReference type="EMBL" id="MCR8874083.1"/>
    </source>
</evidence>
<dbReference type="SFLD" id="SFLDG01129">
    <property type="entry name" value="C1.5:_HAD__Beta-PGM__Phosphata"/>
    <property type="match status" value="1"/>
</dbReference>
<dbReference type="EMBL" id="JANRHJ010000009">
    <property type="protein sequence ID" value="MCR8874083.1"/>
    <property type="molecule type" value="Genomic_DNA"/>
</dbReference>
<dbReference type="InterPro" id="IPR006439">
    <property type="entry name" value="HAD-SF_hydro_IA"/>
</dbReference>
<dbReference type="InterPro" id="IPR023198">
    <property type="entry name" value="PGP-like_dom2"/>
</dbReference>
<protein>
    <submittedName>
        <fullName evidence="1">HAD family phosphatase</fullName>
    </submittedName>
</protein>
<dbReference type="Pfam" id="PF00702">
    <property type="entry name" value="Hydrolase"/>
    <property type="match status" value="1"/>
</dbReference>
<keyword evidence="2" id="KW-1185">Reference proteome</keyword>
<dbReference type="Proteomes" id="UP001204579">
    <property type="component" value="Unassembled WGS sequence"/>
</dbReference>
<dbReference type="PRINTS" id="PR00413">
    <property type="entry name" value="HADHALOGNASE"/>
</dbReference>
<dbReference type="RefSeq" id="WP_258335777.1">
    <property type="nucleotide sequence ID" value="NZ_JANRHJ010000009.1"/>
</dbReference>
<evidence type="ECO:0000313" key="2">
    <source>
        <dbReference type="Proteomes" id="UP001204579"/>
    </source>
</evidence>
<dbReference type="InterPro" id="IPR023214">
    <property type="entry name" value="HAD_sf"/>
</dbReference>
<dbReference type="PANTHER" id="PTHR43611">
    <property type="entry name" value="ALPHA-D-GLUCOSE 1-PHOSPHATE PHOSPHATASE"/>
    <property type="match status" value="1"/>
</dbReference>
<name>A0AAW5N0E2_9BACT</name>
<dbReference type="NCBIfam" id="TIGR01509">
    <property type="entry name" value="HAD-SF-IA-v3"/>
    <property type="match status" value="1"/>
</dbReference>
<dbReference type="CDD" id="cd02603">
    <property type="entry name" value="HAD_sEH-N_like"/>
    <property type="match status" value="1"/>
</dbReference>
<gene>
    <name evidence="1" type="ORF">NW209_08675</name>
</gene>
<dbReference type="AlphaFoldDB" id="A0AAW5N0E2"/>
<sequence length="208" mass="23797">MNPTIHNLIFDLGGVLYDLDIEGCLQAFEQAGLTEVRHLITGTNETGIFQAYETGELSTPRFREEVRRLIGNPQLTDEDIDRMWNRMLVHLPQEKLDLLHELGRHYRLYLLSNTNDLHWEHVVRQAFAKRGYQVSDFFQQVFLSFRMKLAKPNPAIFLTALENAGLKADETLFIDDSPVNCQAAKSVGIQAIHYTPGEDLRSLLTTVL</sequence>
<dbReference type="InterPro" id="IPR036412">
    <property type="entry name" value="HAD-like_sf"/>
</dbReference>